<dbReference type="PRINTS" id="PR00237">
    <property type="entry name" value="GPCRRHODOPSN"/>
</dbReference>
<keyword evidence="8 9" id="KW-0807">Transducer</keyword>
<feature type="transmembrane region" description="Helical" evidence="10">
    <location>
        <begin position="109"/>
        <end position="127"/>
    </location>
</feature>
<feature type="transmembrane region" description="Helical" evidence="10">
    <location>
        <begin position="68"/>
        <end position="89"/>
    </location>
</feature>
<evidence type="ECO:0000256" key="7">
    <source>
        <dbReference type="ARBA" id="ARBA00023136"/>
    </source>
</evidence>
<dbReference type="InterPro" id="IPR000276">
    <property type="entry name" value="GPCR_Rhodpsn"/>
</dbReference>
<keyword evidence="2 10" id="KW-1003">Cell membrane</keyword>
<evidence type="ECO:0000256" key="4">
    <source>
        <dbReference type="ARBA" id="ARBA00022692"/>
    </source>
</evidence>
<dbReference type="PANTHER" id="PTHR26453">
    <property type="entry name" value="OLFACTORY RECEPTOR"/>
    <property type="match status" value="1"/>
</dbReference>
<dbReference type="Pfam" id="PF13853">
    <property type="entry name" value="7tm_4"/>
    <property type="match status" value="1"/>
</dbReference>
<evidence type="ECO:0000256" key="10">
    <source>
        <dbReference type="RuleBase" id="RU363047"/>
    </source>
</evidence>
<accession>A0ABN9MLK8</accession>
<dbReference type="CDD" id="cd15225">
    <property type="entry name" value="7tmA_OR10A-like"/>
    <property type="match status" value="1"/>
</dbReference>
<dbReference type="SUPFAM" id="SSF81321">
    <property type="entry name" value="Family A G protein-coupled receptor-like"/>
    <property type="match status" value="1"/>
</dbReference>
<dbReference type="Gene3D" id="1.20.1070.10">
    <property type="entry name" value="Rhodopsin 7-helix transmembrane proteins"/>
    <property type="match status" value="1"/>
</dbReference>
<evidence type="ECO:0000313" key="13">
    <source>
        <dbReference type="Proteomes" id="UP001176940"/>
    </source>
</evidence>
<keyword evidence="3 10" id="KW-0716">Sensory transduction</keyword>
<proteinExistence type="inferred from homology"/>
<keyword evidence="9" id="KW-0297">G-protein coupled receptor</keyword>
<keyword evidence="6 10" id="KW-1133">Transmembrane helix</keyword>
<evidence type="ECO:0000259" key="11">
    <source>
        <dbReference type="PROSITE" id="PS50262"/>
    </source>
</evidence>
<evidence type="ECO:0000256" key="3">
    <source>
        <dbReference type="ARBA" id="ARBA00022606"/>
    </source>
</evidence>
<comment type="caution">
    <text evidence="12">The sequence shown here is derived from an EMBL/GenBank/DDBJ whole genome shotgun (WGS) entry which is preliminary data.</text>
</comment>
<name>A0ABN9MLK8_9NEOB</name>
<sequence>MSSANHKLPGNQSNIDEFILLGFTNFNLKIQSFLFPLFLFIYIFTILGNFTIITVATLDSLLHTPMYYFLRNLSFLEMCYITVTLPKLLHTFVARRKTISFSACGTQMYCFFTLGVTECFLLAVMAYDRFVAICNPLRYFSVMSKSACLKMAAVSWVSGNLISLGQTASIFSLPYCGPNLINHFFCDIPPVLKLACTDVSGNEIAVSVTGFLVLPLPFALVLYSYGRIIAAITRISTSKGRKKVFSTCASHFISVTLFFGTGAFTYVRVKTSNTPDNDKLLSLLYSVVTPLLNPLIYSLRNKEVKGGLKKLVQQKVGMKETRQSINVISKNNDK</sequence>
<keyword evidence="4 9" id="KW-0812">Transmembrane</keyword>
<protein>
    <recommendedName>
        <fullName evidence="10">Olfactory receptor</fullName>
    </recommendedName>
</protein>
<keyword evidence="13" id="KW-1185">Reference proteome</keyword>
<keyword evidence="5 10" id="KW-0552">Olfaction</keyword>
<dbReference type="EMBL" id="CAUEEQ010078414">
    <property type="protein sequence ID" value="CAJ0967610.1"/>
    <property type="molecule type" value="Genomic_DNA"/>
</dbReference>
<gene>
    <name evidence="12" type="ORF">RIMI_LOCUS22316850</name>
</gene>
<organism evidence="12 13">
    <name type="scientific">Ranitomeya imitator</name>
    <name type="common">mimic poison frog</name>
    <dbReference type="NCBI Taxonomy" id="111125"/>
    <lineage>
        <taxon>Eukaryota</taxon>
        <taxon>Metazoa</taxon>
        <taxon>Chordata</taxon>
        <taxon>Craniata</taxon>
        <taxon>Vertebrata</taxon>
        <taxon>Euteleostomi</taxon>
        <taxon>Amphibia</taxon>
        <taxon>Batrachia</taxon>
        <taxon>Anura</taxon>
        <taxon>Neobatrachia</taxon>
        <taxon>Hyloidea</taxon>
        <taxon>Dendrobatidae</taxon>
        <taxon>Dendrobatinae</taxon>
        <taxon>Ranitomeya</taxon>
    </lineage>
</organism>
<evidence type="ECO:0000256" key="8">
    <source>
        <dbReference type="ARBA" id="ARBA00023224"/>
    </source>
</evidence>
<dbReference type="PROSITE" id="PS50262">
    <property type="entry name" value="G_PROTEIN_RECEP_F1_2"/>
    <property type="match status" value="1"/>
</dbReference>
<keyword evidence="7 10" id="KW-0472">Membrane</keyword>
<comment type="similarity">
    <text evidence="9">Belongs to the G-protein coupled receptor 1 family.</text>
</comment>
<reference evidence="12" key="1">
    <citation type="submission" date="2023-07" db="EMBL/GenBank/DDBJ databases">
        <authorList>
            <person name="Stuckert A."/>
        </authorList>
    </citation>
    <scope>NUCLEOTIDE SEQUENCE</scope>
</reference>
<feature type="transmembrane region" description="Helical" evidence="10">
    <location>
        <begin position="280"/>
        <end position="299"/>
    </location>
</feature>
<dbReference type="InterPro" id="IPR000725">
    <property type="entry name" value="Olfact_rcpt"/>
</dbReference>
<evidence type="ECO:0000256" key="1">
    <source>
        <dbReference type="ARBA" id="ARBA00004651"/>
    </source>
</evidence>
<feature type="transmembrane region" description="Helical" evidence="10">
    <location>
        <begin position="33"/>
        <end position="56"/>
    </location>
</feature>
<evidence type="ECO:0000256" key="9">
    <source>
        <dbReference type="RuleBase" id="RU000688"/>
    </source>
</evidence>
<dbReference type="PRINTS" id="PR00245">
    <property type="entry name" value="OLFACTORYR"/>
</dbReference>
<feature type="transmembrane region" description="Helical" evidence="10">
    <location>
        <begin position="204"/>
        <end position="223"/>
    </location>
</feature>
<dbReference type="InterPro" id="IPR017452">
    <property type="entry name" value="GPCR_Rhodpsn_7TM"/>
</dbReference>
<comment type="subcellular location">
    <subcellularLocation>
        <location evidence="1 10">Cell membrane</location>
        <topology evidence="1 10">Multi-pass membrane protein</topology>
    </subcellularLocation>
</comment>
<dbReference type="Proteomes" id="UP001176940">
    <property type="component" value="Unassembled WGS sequence"/>
</dbReference>
<evidence type="ECO:0000256" key="5">
    <source>
        <dbReference type="ARBA" id="ARBA00022725"/>
    </source>
</evidence>
<evidence type="ECO:0000256" key="6">
    <source>
        <dbReference type="ARBA" id="ARBA00022989"/>
    </source>
</evidence>
<feature type="domain" description="G-protein coupled receptors family 1 profile" evidence="11">
    <location>
        <begin position="48"/>
        <end position="297"/>
    </location>
</feature>
<dbReference type="PROSITE" id="PS00237">
    <property type="entry name" value="G_PROTEIN_RECEP_F1_1"/>
    <property type="match status" value="1"/>
</dbReference>
<evidence type="ECO:0000313" key="12">
    <source>
        <dbReference type="EMBL" id="CAJ0967610.1"/>
    </source>
</evidence>
<evidence type="ECO:0000256" key="2">
    <source>
        <dbReference type="ARBA" id="ARBA00022475"/>
    </source>
</evidence>
<keyword evidence="9" id="KW-0675">Receptor</keyword>
<feature type="transmembrane region" description="Helical" evidence="10">
    <location>
        <begin position="244"/>
        <end position="268"/>
    </location>
</feature>